<dbReference type="KEGG" id="tet:TTHERM_00670450"/>
<dbReference type="eggNOG" id="KOG2952">
    <property type="taxonomic scope" value="Eukaryota"/>
</dbReference>
<dbReference type="STRING" id="312017.I7MMP0"/>
<accession>I7MMP0</accession>
<name>I7MMP0_TETTS</name>
<dbReference type="RefSeq" id="XP_001026366.1">
    <property type="nucleotide sequence ID" value="XM_001026366.3"/>
</dbReference>
<dbReference type="OrthoDB" id="340608at2759"/>
<dbReference type="PANTHER" id="PTHR10926:SF0">
    <property type="entry name" value="CDC50, ISOFORM A"/>
    <property type="match status" value="1"/>
</dbReference>
<dbReference type="PIRSF" id="PIRSF015840">
    <property type="entry name" value="DUF284_TM_euk"/>
    <property type="match status" value="1"/>
</dbReference>
<keyword evidence="9" id="KW-1185">Reference proteome</keyword>
<dbReference type="EMBL" id="GG662308">
    <property type="protein sequence ID" value="EAS06121.1"/>
    <property type="molecule type" value="Genomic_DNA"/>
</dbReference>
<proteinExistence type="inferred from homology"/>
<dbReference type="InterPro" id="IPR005045">
    <property type="entry name" value="CDC50/LEM3_fam"/>
</dbReference>
<sequence length="317" mass="36458">MNNESSSESSKNKCWKILFLKKWHPQPTVQGTKYLFFFVGIIFIIFGIVINIFNAKIKEKQIDNYEDLCKGQTQCKIPFTLNEDFTDTVYFFYGLDNFYQNHRRYIKSKSSSQLSGSTISSSDANTFCSPIVHNSDLLPEQQFQFNNKQAALNPNEIAYPCGLIARSFFTDTFALFHADSSPINIDESGIAWPDDKGNKFKMDSAHKERYWINVEDEHFIVWMRTSGLPNFRKLWGIVRQNLPKGDYYIMVNNIYDVSNFKGHKNIILSTSGPFGGKNQFLSIAFIVVGSISVLIAVAFFIKQRTTDNRFGNSRHQD</sequence>
<evidence type="ECO:0000313" key="8">
    <source>
        <dbReference type="EMBL" id="EAS06121.1"/>
    </source>
</evidence>
<evidence type="ECO:0000256" key="7">
    <source>
        <dbReference type="SAM" id="Phobius"/>
    </source>
</evidence>
<dbReference type="InParanoid" id="I7MMP0"/>
<dbReference type="GeneID" id="7824830"/>
<dbReference type="FunCoup" id="I7MMP0">
    <property type="interactions" value="87"/>
</dbReference>
<dbReference type="OMA" id="WWTDTNV"/>
<evidence type="ECO:0000256" key="3">
    <source>
        <dbReference type="ARBA" id="ARBA00022692"/>
    </source>
</evidence>
<feature type="transmembrane region" description="Helical" evidence="7">
    <location>
        <begin position="34"/>
        <end position="53"/>
    </location>
</feature>
<dbReference type="Proteomes" id="UP000009168">
    <property type="component" value="Unassembled WGS sequence"/>
</dbReference>
<gene>
    <name evidence="8" type="ORF">TTHERM_00670450</name>
</gene>
<dbReference type="PANTHER" id="PTHR10926">
    <property type="entry name" value="CELL CYCLE CONTROL PROTEIN 50"/>
    <property type="match status" value="1"/>
</dbReference>
<comment type="subcellular location">
    <subcellularLocation>
        <location evidence="1">Membrane</location>
        <topology evidence="1">Multi-pass membrane protein</topology>
    </subcellularLocation>
</comment>
<keyword evidence="5 6" id="KW-0472">Membrane</keyword>
<keyword evidence="3 7" id="KW-0812">Transmembrane</keyword>
<protein>
    <submittedName>
        <fullName evidence="8">Ligand-effect modulator 3 LEM3 family protein</fullName>
    </submittedName>
</protein>
<evidence type="ECO:0000256" key="2">
    <source>
        <dbReference type="ARBA" id="ARBA00009457"/>
    </source>
</evidence>
<evidence type="ECO:0000256" key="6">
    <source>
        <dbReference type="PIRNR" id="PIRNR015840"/>
    </source>
</evidence>
<comment type="similarity">
    <text evidence="2 6">Belongs to the CDC50/LEM3 family.</text>
</comment>
<reference evidence="9" key="1">
    <citation type="journal article" date="2006" name="PLoS Biol.">
        <title>Macronuclear genome sequence of the ciliate Tetrahymena thermophila, a model eukaryote.</title>
        <authorList>
            <person name="Eisen J.A."/>
            <person name="Coyne R.S."/>
            <person name="Wu M."/>
            <person name="Wu D."/>
            <person name="Thiagarajan M."/>
            <person name="Wortman J.R."/>
            <person name="Badger J.H."/>
            <person name="Ren Q."/>
            <person name="Amedeo P."/>
            <person name="Jones K.M."/>
            <person name="Tallon L.J."/>
            <person name="Delcher A.L."/>
            <person name="Salzberg S.L."/>
            <person name="Silva J.C."/>
            <person name="Haas B.J."/>
            <person name="Majoros W.H."/>
            <person name="Farzad M."/>
            <person name="Carlton J.M."/>
            <person name="Smith R.K. Jr."/>
            <person name="Garg J."/>
            <person name="Pearlman R.E."/>
            <person name="Karrer K.M."/>
            <person name="Sun L."/>
            <person name="Manning G."/>
            <person name="Elde N.C."/>
            <person name="Turkewitz A.P."/>
            <person name="Asai D.J."/>
            <person name="Wilkes D.E."/>
            <person name="Wang Y."/>
            <person name="Cai H."/>
            <person name="Collins K."/>
            <person name="Stewart B.A."/>
            <person name="Lee S.R."/>
            <person name="Wilamowska K."/>
            <person name="Weinberg Z."/>
            <person name="Ruzzo W.L."/>
            <person name="Wloga D."/>
            <person name="Gaertig J."/>
            <person name="Frankel J."/>
            <person name="Tsao C.-C."/>
            <person name="Gorovsky M.A."/>
            <person name="Keeling P.J."/>
            <person name="Waller R.F."/>
            <person name="Patron N.J."/>
            <person name="Cherry J.M."/>
            <person name="Stover N.A."/>
            <person name="Krieger C.J."/>
            <person name="del Toro C."/>
            <person name="Ryder H.F."/>
            <person name="Williamson S.C."/>
            <person name="Barbeau R.A."/>
            <person name="Hamilton E.P."/>
            <person name="Orias E."/>
        </authorList>
    </citation>
    <scope>NUCLEOTIDE SEQUENCE [LARGE SCALE GENOMIC DNA]</scope>
    <source>
        <strain evidence="9">SB210</strain>
    </source>
</reference>
<dbReference type="GO" id="GO:0005886">
    <property type="term" value="C:plasma membrane"/>
    <property type="evidence" value="ECO:0007669"/>
    <property type="project" value="TreeGrafter"/>
</dbReference>
<evidence type="ECO:0000256" key="5">
    <source>
        <dbReference type="ARBA" id="ARBA00023136"/>
    </source>
</evidence>
<evidence type="ECO:0000313" key="9">
    <source>
        <dbReference type="Proteomes" id="UP000009168"/>
    </source>
</evidence>
<dbReference type="Pfam" id="PF03381">
    <property type="entry name" value="CDC50"/>
    <property type="match status" value="1"/>
</dbReference>
<evidence type="ECO:0000256" key="1">
    <source>
        <dbReference type="ARBA" id="ARBA00004141"/>
    </source>
</evidence>
<dbReference type="GO" id="GO:0005783">
    <property type="term" value="C:endoplasmic reticulum"/>
    <property type="evidence" value="ECO:0007669"/>
    <property type="project" value="TreeGrafter"/>
</dbReference>
<dbReference type="GO" id="GO:0005794">
    <property type="term" value="C:Golgi apparatus"/>
    <property type="evidence" value="ECO:0007669"/>
    <property type="project" value="TreeGrafter"/>
</dbReference>
<organism evidence="8 9">
    <name type="scientific">Tetrahymena thermophila (strain SB210)</name>
    <dbReference type="NCBI Taxonomy" id="312017"/>
    <lineage>
        <taxon>Eukaryota</taxon>
        <taxon>Sar</taxon>
        <taxon>Alveolata</taxon>
        <taxon>Ciliophora</taxon>
        <taxon>Intramacronucleata</taxon>
        <taxon>Oligohymenophorea</taxon>
        <taxon>Hymenostomatida</taxon>
        <taxon>Tetrahymenina</taxon>
        <taxon>Tetrahymenidae</taxon>
        <taxon>Tetrahymena</taxon>
    </lineage>
</organism>
<dbReference type="HOGENOM" id="CLU_025025_1_2_1"/>
<dbReference type="AlphaFoldDB" id="I7MMP0"/>
<keyword evidence="4 7" id="KW-1133">Transmembrane helix</keyword>
<feature type="transmembrane region" description="Helical" evidence="7">
    <location>
        <begin position="280"/>
        <end position="301"/>
    </location>
</feature>
<evidence type="ECO:0000256" key="4">
    <source>
        <dbReference type="ARBA" id="ARBA00022989"/>
    </source>
</evidence>